<reference evidence="1" key="1">
    <citation type="journal article" date="2021" name="Proc. Natl. Acad. Sci. U.S.A.">
        <title>A Catalog of Tens of Thousands of Viruses from Human Metagenomes Reveals Hidden Associations with Chronic Diseases.</title>
        <authorList>
            <person name="Tisza M.J."/>
            <person name="Buck C.B."/>
        </authorList>
    </citation>
    <scope>NUCLEOTIDE SEQUENCE</scope>
    <source>
        <strain evidence="1">Ct9pU4</strain>
    </source>
</reference>
<organism evidence="1">
    <name type="scientific">virus sp. ct9pU4</name>
    <dbReference type="NCBI Taxonomy" id="2828248"/>
    <lineage>
        <taxon>Viruses</taxon>
    </lineage>
</organism>
<accession>A0A8S5RAN6</accession>
<proteinExistence type="predicted"/>
<sequence length="82" mass="9430">MKKESQRYLKSITLNTEHFLANLLALTKILGFTLAEAKPICRMKAGDKLDFCPYVLIKSSMATDYMLAQLEEYEIKVEIINQ</sequence>
<protein>
    <submittedName>
        <fullName evidence="1">Uncharacterized protein</fullName>
    </submittedName>
</protein>
<evidence type="ECO:0000313" key="1">
    <source>
        <dbReference type="EMBL" id="DAE28486.1"/>
    </source>
</evidence>
<dbReference type="EMBL" id="BK059087">
    <property type="protein sequence ID" value="DAE28486.1"/>
    <property type="molecule type" value="Genomic_DNA"/>
</dbReference>
<name>A0A8S5RAN6_9VIRU</name>